<feature type="coiled-coil region" evidence="1">
    <location>
        <begin position="456"/>
        <end position="504"/>
    </location>
</feature>
<reference evidence="4" key="2">
    <citation type="submission" date="2025-09" db="UniProtKB">
        <authorList>
            <consortium name="Ensembl"/>
        </authorList>
    </citation>
    <scope>IDENTIFICATION</scope>
</reference>
<dbReference type="Pfam" id="PF15799">
    <property type="entry name" value="CCD48"/>
    <property type="match status" value="3"/>
</dbReference>
<feature type="region of interest" description="Disordered" evidence="2">
    <location>
        <begin position="541"/>
        <end position="588"/>
    </location>
</feature>
<dbReference type="InterPro" id="IPR031601">
    <property type="entry name" value="CCD48"/>
</dbReference>
<dbReference type="OrthoDB" id="10054715at2759"/>
<dbReference type="OMA" id="CTECFQK"/>
<dbReference type="Proteomes" id="UP000694562">
    <property type="component" value="Unplaced"/>
</dbReference>
<protein>
    <recommendedName>
        <fullName evidence="3">EF-hand domain-containing protein</fullName>
    </recommendedName>
</protein>
<dbReference type="Ensembl" id="ENSFTIT00000006789.1">
    <property type="protein sequence ID" value="ENSFTIP00000006500.1"/>
    <property type="gene ID" value="ENSFTIG00000004465.1"/>
</dbReference>
<dbReference type="AlphaFoldDB" id="A0A8C4U4T2"/>
<evidence type="ECO:0000313" key="5">
    <source>
        <dbReference type="Proteomes" id="UP000694562"/>
    </source>
</evidence>
<sequence length="807" mass="87854">MGPAGGVWTLPGGLRALPGGLRALPSIHSSLSQATAEAIHADTGRAPAAGVGGPVPGGQKDRLWCPLVSSVQRDPSLLRQRSHGGAAGAARLTGEAEITRSRAGNEPGARAGRGPCADRRGGASGTCPLGRTHRPRPRGGQSPPGGSPGPAPPRRGGRAARRGGGRPGAGRPGGAAGPAGAMEPPEGWDPYGRPARRTQWLVSALAYHYGLDRGVENEIVVLATGLDQYLQEIFHHLDCAGAGRIPGEDFRTLCQVLGLEEAAAAEPEECAGLWDGLSAELTFRQFHARLCGYFSTQAGSAAPRLPLGRESEHIERQIRLRSPRRRRRDTAVPGAAGRPGGGGQAAGRRPAGPCPPECYEEVVALERAEDRIAKLEEENGSLRELVEDMRAALQSSDARCLALQVGLRKSHANHKEEGTCFVGNKRPLTQNNSQTKCLQSVLKEVELIRSSRDGQIEEAIRFNQELERELKSSQEALVSLEDCNRNLKREQAEMRKKVEEARHAVLNSLGKVKELEVKANEVPHLQIYIQQLESELQHYRSEMERCQRPPRSSPEQREGAAPAGGRYPLAVPQDRRPPTGGAGISENEDQLFRSVEGQAASDEEEEKWAGDQPAQVDQMKKRLAKLPCCGSGCDEKMWKKLMSYLETTNTDGYEAAPAELADRITQLTEQLELKGHEVKKLETNMEEMKGPLLGELQQKVEETELLKMELQMLETERVRLSLVEEKLMDVLQLLQQLRDLNVSKRALGKILLSTLESCRDPQPGKAHLFEVLDTLYHELTACEALQSQPLEKAQSCQSLSNPLVISC</sequence>
<keyword evidence="1" id="KW-0175">Coiled coil</keyword>
<evidence type="ECO:0000256" key="2">
    <source>
        <dbReference type="SAM" id="MobiDB-lite"/>
    </source>
</evidence>
<proteinExistence type="predicted"/>
<reference evidence="4" key="1">
    <citation type="submission" date="2025-08" db="UniProtKB">
        <authorList>
            <consortium name="Ensembl"/>
        </authorList>
    </citation>
    <scope>IDENTIFICATION</scope>
</reference>
<feature type="domain" description="EF-hand" evidence="3">
    <location>
        <begin position="225"/>
        <end position="260"/>
    </location>
</feature>
<feature type="compositionally biased region" description="Basic residues" evidence="2">
    <location>
        <begin position="155"/>
        <end position="164"/>
    </location>
</feature>
<dbReference type="InterPro" id="IPR002048">
    <property type="entry name" value="EF_hand_dom"/>
</dbReference>
<evidence type="ECO:0000256" key="1">
    <source>
        <dbReference type="SAM" id="Coils"/>
    </source>
</evidence>
<feature type="coiled-coil region" evidence="1">
    <location>
        <begin position="358"/>
        <end position="392"/>
    </location>
</feature>
<feature type="region of interest" description="Disordered" evidence="2">
    <location>
        <begin position="312"/>
        <end position="353"/>
    </location>
</feature>
<accession>A0A8C4U4T2</accession>
<organism evidence="4 5">
    <name type="scientific">Falco tinnunculus</name>
    <name type="common">Common kestrel</name>
    <dbReference type="NCBI Taxonomy" id="100819"/>
    <lineage>
        <taxon>Eukaryota</taxon>
        <taxon>Metazoa</taxon>
        <taxon>Chordata</taxon>
        <taxon>Craniata</taxon>
        <taxon>Vertebrata</taxon>
        <taxon>Euteleostomi</taxon>
        <taxon>Archelosauria</taxon>
        <taxon>Archosauria</taxon>
        <taxon>Dinosauria</taxon>
        <taxon>Saurischia</taxon>
        <taxon>Theropoda</taxon>
        <taxon>Coelurosauria</taxon>
        <taxon>Aves</taxon>
        <taxon>Neognathae</taxon>
        <taxon>Neoaves</taxon>
        <taxon>Telluraves</taxon>
        <taxon>Australaves</taxon>
        <taxon>Falconiformes</taxon>
        <taxon>Falconidae</taxon>
        <taxon>Falco</taxon>
    </lineage>
</organism>
<feature type="region of interest" description="Disordered" evidence="2">
    <location>
        <begin position="75"/>
        <end position="191"/>
    </location>
</feature>
<dbReference type="GO" id="GO:0005509">
    <property type="term" value="F:calcium ion binding"/>
    <property type="evidence" value="ECO:0007669"/>
    <property type="project" value="InterPro"/>
</dbReference>
<evidence type="ECO:0000313" key="4">
    <source>
        <dbReference type="Ensembl" id="ENSFTIP00000006500.1"/>
    </source>
</evidence>
<feature type="compositionally biased region" description="Gly residues" evidence="2">
    <location>
        <begin position="165"/>
        <end position="177"/>
    </location>
</feature>
<name>A0A8C4U4T2_FALTI</name>
<evidence type="ECO:0000259" key="3">
    <source>
        <dbReference type="PROSITE" id="PS50222"/>
    </source>
</evidence>
<dbReference type="PROSITE" id="PS50222">
    <property type="entry name" value="EF_HAND_2"/>
    <property type="match status" value="1"/>
</dbReference>
<feature type="coiled-coil region" evidence="1">
    <location>
        <begin position="664"/>
        <end position="740"/>
    </location>
</feature>
<keyword evidence="5" id="KW-1185">Reference proteome</keyword>
<feature type="compositionally biased region" description="Basic residues" evidence="2">
    <location>
        <begin position="319"/>
        <end position="328"/>
    </location>
</feature>